<gene>
    <name evidence="1" type="ORF">SPARVUS_LOCUS6795848</name>
</gene>
<reference evidence="1" key="1">
    <citation type="submission" date="2023-05" db="EMBL/GenBank/DDBJ databases">
        <authorList>
            <person name="Stuckert A."/>
        </authorList>
    </citation>
    <scope>NUCLEOTIDE SEQUENCE</scope>
</reference>
<proteinExistence type="predicted"/>
<evidence type="ECO:0000313" key="1">
    <source>
        <dbReference type="EMBL" id="CAI9568705.1"/>
    </source>
</evidence>
<evidence type="ECO:0000313" key="2">
    <source>
        <dbReference type="Proteomes" id="UP001162483"/>
    </source>
</evidence>
<feature type="non-terminal residue" evidence="1">
    <location>
        <position position="170"/>
    </location>
</feature>
<organism evidence="1 2">
    <name type="scientific">Staurois parvus</name>
    <dbReference type="NCBI Taxonomy" id="386267"/>
    <lineage>
        <taxon>Eukaryota</taxon>
        <taxon>Metazoa</taxon>
        <taxon>Chordata</taxon>
        <taxon>Craniata</taxon>
        <taxon>Vertebrata</taxon>
        <taxon>Euteleostomi</taxon>
        <taxon>Amphibia</taxon>
        <taxon>Batrachia</taxon>
        <taxon>Anura</taxon>
        <taxon>Neobatrachia</taxon>
        <taxon>Ranoidea</taxon>
        <taxon>Ranidae</taxon>
        <taxon>Staurois</taxon>
    </lineage>
</organism>
<keyword evidence="2" id="KW-1185">Reference proteome</keyword>
<sequence length="170" mass="18098">MTDARWFSHSGRMMSSYDVLPFSPRMRGSGSAQRGDRRCAVSLGHSGSPIHGKSRRCLLGYVISCVQSQLITCKQGNASYLCPDDQCSPSSATCQCPSVPCVSAHPCHLPVPISATSMPHISAHLSCLSVSPINANQCHLSVLPISATNQCQSVPPISVHQCHLSVLPNS</sequence>
<dbReference type="EMBL" id="CATNWA010014184">
    <property type="protein sequence ID" value="CAI9568705.1"/>
    <property type="molecule type" value="Genomic_DNA"/>
</dbReference>
<comment type="caution">
    <text evidence="1">The sequence shown here is derived from an EMBL/GenBank/DDBJ whole genome shotgun (WGS) entry which is preliminary data.</text>
</comment>
<accession>A0ABN9D853</accession>
<dbReference type="Proteomes" id="UP001162483">
    <property type="component" value="Unassembled WGS sequence"/>
</dbReference>
<name>A0ABN9D853_9NEOB</name>
<protein>
    <submittedName>
        <fullName evidence="1">Uncharacterized protein</fullName>
    </submittedName>
</protein>